<proteinExistence type="predicted"/>
<protein>
    <submittedName>
        <fullName evidence="1">Uncharacterized protein</fullName>
    </submittedName>
</protein>
<accession>A0A2K8SUY4</accession>
<evidence type="ECO:0000313" key="1">
    <source>
        <dbReference type="EMBL" id="AUB39227.1"/>
    </source>
</evidence>
<keyword evidence="2" id="KW-1185">Reference proteome</keyword>
<name>A0A2K8SUY4_9NOSO</name>
<gene>
    <name evidence="1" type="ORF">COO91_05219</name>
</gene>
<evidence type="ECO:0000313" key="2">
    <source>
        <dbReference type="Proteomes" id="UP000232003"/>
    </source>
</evidence>
<organism evidence="1 2">
    <name type="scientific">Nostoc flagelliforme CCNUN1</name>
    <dbReference type="NCBI Taxonomy" id="2038116"/>
    <lineage>
        <taxon>Bacteria</taxon>
        <taxon>Bacillati</taxon>
        <taxon>Cyanobacteriota</taxon>
        <taxon>Cyanophyceae</taxon>
        <taxon>Nostocales</taxon>
        <taxon>Nostocaceae</taxon>
        <taxon>Nostoc</taxon>
    </lineage>
</organism>
<reference evidence="1 2" key="1">
    <citation type="submission" date="2017-11" db="EMBL/GenBank/DDBJ databases">
        <title>Complete genome of a free-living desiccation-tolerant cyanobacterium and its photosynthetic adaptation to extreme terrestrial habitat.</title>
        <authorList>
            <person name="Shang J."/>
        </authorList>
    </citation>
    <scope>NUCLEOTIDE SEQUENCE [LARGE SCALE GENOMIC DNA]</scope>
    <source>
        <strain evidence="1 2">CCNUN1</strain>
    </source>
</reference>
<dbReference type="AlphaFoldDB" id="A0A2K8SUY4"/>
<dbReference type="Proteomes" id="UP000232003">
    <property type="component" value="Chromosome"/>
</dbReference>
<sequence>MRGGVGGGVLGTFARGLVKRQGDGDKGKNLLYVLTQVTLSRCLPCSFAYKQVA</sequence>
<dbReference type="KEGG" id="nfl:COO91_05219"/>
<dbReference type="EMBL" id="CP024785">
    <property type="protein sequence ID" value="AUB39227.1"/>
    <property type="molecule type" value="Genomic_DNA"/>
</dbReference>